<dbReference type="EMBL" id="QUWV01000209">
    <property type="protein sequence ID" value="RFD18483.1"/>
    <property type="molecule type" value="Genomic_DNA"/>
</dbReference>
<dbReference type="Gene3D" id="3.40.50.1000">
    <property type="entry name" value="HAD superfamily/HAD-like"/>
    <property type="match status" value="1"/>
</dbReference>
<sequence length="62" mass="6788">MPQDAAKPSASQIKLVLADVDGTLVTKDKILTPRAIRAVERLRERGILFTITSGRPPKGMKM</sequence>
<accession>A0A371YWA1</accession>
<dbReference type="Pfam" id="PF08282">
    <property type="entry name" value="Hydrolase_3"/>
    <property type="match status" value="1"/>
</dbReference>
<dbReference type="Proteomes" id="UP000262371">
    <property type="component" value="Unassembled WGS sequence"/>
</dbReference>
<dbReference type="SUPFAM" id="SSF56784">
    <property type="entry name" value="HAD-like"/>
    <property type="match status" value="1"/>
</dbReference>
<gene>
    <name evidence="1" type="ORF">DY926_16160</name>
</gene>
<evidence type="ECO:0000313" key="1">
    <source>
        <dbReference type="EMBL" id="RFD18483.1"/>
    </source>
</evidence>
<dbReference type="InterPro" id="IPR036412">
    <property type="entry name" value="HAD-like_sf"/>
</dbReference>
<dbReference type="GO" id="GO:0016787">
    <property type="term" value="F:hydrolase activity"/>
    <property type="evidence" value="ECO:0007669"/>
    <property type="project" value="UniProtKB-KW"/>
</dbReference>
<dbReference type="PROSITE" id="PS01228">
    <property type="entry name" value="COF_1"/>
    <property type="match status" value="1"/>
</dbReference>
<dbReference type="RefSeq" id="WP_148707834.1">
    <property type="nucleotide sequence ID" value="NZ_QUWV01000209.1"/>
</dbReference>
<name>A0A371YWA1_9PROT</name>
<feature type="non-terminal residue" evidence="1">
    <location>
        <position position="62"/>
    </location>
</feature>
<proteinExistence type="predicted"/>
<keyword evidence="2" id="KW-1185">Reference proteome</keyword>
<dbReference type="InterPro" id="IPR023214">
    <property type="entry name" value="HAD_sf"/>
</dbReference>
<comment type="caution">
    <text evidence="1">The sequence shown here is derived from an EMBL/GenBank/DDBJ whole genome shotgun (WGS) entry which is preliminary data.</text>
</comment>
<reference evidence="1 2" key="1">
    <citation type="submission" date="2018-08" db="EMBL/GenBank/DDBJ databases">
        <title>Komagataeibacter sp. AV 382.</title>
        <authorList>
            <person name="Skraban J."/>
            <person name="Trcek J."/>
        </authorList>
    </citation>
    <scope>NUCLEOTIDE SEQUENCE [LARGE SCALE GENOMIC DNA]</scope>
    <source>
        <strain evidence="1 2">AV 382</strain>
    </source>
</reference>
<evidence type="ECO:0000313" key="2">
    <source>
        <dbReference type="Proteomes" id="UP000262371"/>
    </source>
</evidence>
<keyword evidence="1" id="KW-0378">Hydrolase</keyword>
<protein>
    <submittedName>
        <fullName evidence="1">Cof-type HAD-IIB family hydrolase</fullName>
    </submittedName>
</protein>
<organism evidence="1 2">
    <name type="scientific">Komagataeibacter melaceti</name>
    <dbReference type="NCBI Taxonomy" id="2766577"/>
    <lineage>
        <taxon>Bacteria</taxon>
        <taxon>Pseudomonadati</taxon>
        <taxon>Pseudomonadota</taxon>
        <taxon>Alphaproteobacteria</taxon>
        <taxon>Acetobacterales</taxon>
        <taxon>Acetobacteraceae</taxon>
        <taxon>Komagataeibacter</taxon>
    </lineage>
</organism>
<dbReference type="OrthoDB" id="7847955at2"/>
<dbReference type="AlphaFoldDB" id="A0A371YWA1"/>